<dbReference type="InterPro" id="IPR012675">
    <property type="entry name" value="Beta-grasp_dom_sf"/>
</dbReference>
<keyword evidence="2" id="KW-0408">Iron</keyword>
<dbReference type="InterPro" id="IPR001041">
    <property type="entry name" value="2Fe-2S_ferredoxin-type"/>
</dbReference>
<comment type="cofactor">
    <cofactor evidence="3">
        <name>[2Fe-2S] cluster</name>
        <dbReference type="ChEBI" id="CHEBI:190135"/>
    </cofactor>
</comment>
<keyword evidence="2" id="KW-0001">2Fe-2S</keyword>
<dbReference type="OrthoDB" id="9806195at2"/>
<dbReference type="InterPro" id="IPR050415">
    <property type="entry name" value="MRET"/>
</dbReference>
<dbReference type="PROSITE" id="PS00197">
    <property type="entry name" value="2FE2S_FER_1"/>
    <property type="match status" value="1"/>
</dbReference>
<dbReference type="PROSITE" id="PS51085">
    <property type="entry name" value="2FE2S_FER_2"/>
    <property type="match status" value="1"/>
</dbReference>
<protein>
    <submittedName>
        <fullName evidence="6">2Fe-2S iron-sulfur cluster binding domain-containing protein</fullName>
    </submittedName>
</protein>
<dbReference type="InterPro" id="IPR008333">
    <property type="entry name" value="Cbr1-like_FAD-bd_dom"/>
</dbReference>
<evidence type="ECO:0000259" key="5">
    <source>
        <dbReference type="PROSITE" id="PS51384"/>
    </source>
</evidence>
<dbReference type="InterPro" id="IPR017938">
    <property type="entry name" value="Riboflavin_synthase-like_b-brl"/>
</dbReference>
<dbReference type="InterPro" id="IPR036010">
    <property type="entry name" value="2Fe-2S_ferredoxin-like_sf"/>
</dbReference>
<dbReference type="SUPFAM" id="SSF54292">
    <property type="entry name" value="2Fe-2S ferredoxin-like"/>
    <property type="match status" value="1"/>
</dbReference>
<dbReference type="PRINTS" id="PR00410">
    <property type="entry name" value="PHEHYDRXLASE"/>
</dbReference>
<sequence length="346" mass="38056">MTFRIQLTTRDSQHLSFDCAPDQDLLTAAAEADITLPSQCRQGSCGACHASVSSGDYTVGRHNPDALPAHSPNGILMCRTTPCSDLGIDLPYDHAKILFHPVPRRVAEIVALEPLAENTVRLELRLEADADNGNAAEFEPGQFMELEVPGSEARRAYSLANTSNWEGKLEFLIRLQPNGVFSTFLRERATPGGRLMVRGAMGGFGIQEGSLRPRWFVAGGTGVSPMLSMLRRMAEYQELQEARLFFGVNRESELFALDDIEQIKRELPQLEVELCVWRPEATWNGFTGTPADALRHALAEAPVQPDLYVCGPPMLIRACEDAATEAGLPSEQFVSERFLPPGQTET</sequence>
<dbReference type="GO" id="GO:0051537">
    <property type="term" value="F:2 iron, 2 sulfur cluster binding"/>
    <property type="evidence" value="ECO:0007669"/>
    <property type="project" value="UniProtKB-KW"/>
</dbReference>
<dbReference type="PANTHER" id="PTHR47354">
    <property type="entry name" value="NADH OXIDOREDUCTASE HCR"/>
    <property type="match status" value="1"/>
</dbReference>
<evidence type="ECO:0000256" key="2">
    <source>
        <dbReference type="ARBA" id="ARBA00022714"/>
    </source>
</evidence>
<dbReference type="InterPro" id="IPR006058">
    <property type="entry name" value="2Fe2S_fd_BS"/>
</dbReference>
<dbReference type="SUPFAM" id="SSF52343">
    <property type="entry name" value="Ferredoxin reductase-like, C-terminal NADP-linked domain"/>
    <property type="match status" value="1"/>
</dbReference>
<evidence type="ECO:0000259" key="4">
    <source>
        <dbReference type="PROSITE" id="PS51085"/>
    </source>
</evidence>
<dbReference type="KEGG" id="tvl:FAZ95_12390"/>
<dbReference type="InterPro" id="IPR001433">
    <property type="entry name" value="OxRdtase_FAD/NAD-bd"/>
</dbReference>
<dbReference type="Gene3D" id="3.40.50.80">
    <property type="entry name" value="Nucleotide-binding domain of ferredoxin-NADP reductase (FNR) module"/>
    <property type="match status" value="1"/>
</dbReference>
<keyword evidence="2" id="KW-0479">Metal-binding</keyword>
<organism evidence="6 7">
    <name type="scientific">Trinickia violacea</name>
    <dbReference type="NCBI Taxonomy" id="2571746"/>
    <lineage>
        <taxon>Bacteria</taxon>
        <taxon>Pseudomonadati</taxon>
        <taxon>Pseudomonadota</taxon>
        <taxon>Betaproteobacteria</taxon>
        <taxon>Burkholderiales</taxon>
        <taxon>Burkholderiaceae</taxon>
        <taxon>Trinickia</taxon>
    </lineage>
</organism>
<dbReference type="InterPro" id="IPR001709">
    <property type="entry name" value="Flavoprot_Pyr_Nucl_cyt_Rdtase"/>
</dbReference>
<dbReference type="SUPFAM" id="SSF63380">
    <property type="entry name" value="Riboflavin synthase domain-like"/>
    <property type="match status" value="1"/>
</dbReference>
<dbReference type="AlphaFoldDB" id="A0A4P8ISD4"/>
<feature type="domain" description="FAD-binding FR-type" evidence="5">
    <location>
        <begin position="102"/>
        <end position="207"/>
    </location>
</feature>
<dbReference type="Gene3D" id="3.10.20.30">
    <property type="match status" value="1"/>
</dbReference>
<evidence type="ECO:0000256" key="1">
    <source>
        <dbReference type="ARBA" id="ARBA00001974"/>
    </source>
</evidence>
<reference evidence="6 7" key="1">
    <citation type="submission" date="2019-05" db="EMBL/GenBank/DDBJ databases">
        <title>Burkholderia sp. DHOD12, isolated from subtropical forest soil.</title>
        <authorList>
            <person name="Gao Z.-H."/>
            <person name="Qiu L.-H."/>
        </authorList>
    </citation>
    <scope>NUCLEOTIDE SEQUENCE [LARGE SCALE GENOMIC DNA]</scope>
    <source>
        <strain evidence="6 7">DHOD12</strain>
    </source>
</reference>
<dbReference type="PANTHER" id="PTHR47354:SF5">
    <property type="entry name" value="PROTEIN RFBI"/>
    <property type="match status" value="1"/>
</dbReference>
<feature type="domain" description="2Fe-2S ferredoxin-type" evidence="4">
    <location>
        <begin position="3"/>
        <end position="94"/>
    </location>
</feature>
<dbReference type="Pfam" id="PF00970">
    <property type="entry name" value="FAD_binding_6"/>
    <property type="match status" value="1"/>
</dbReference>
<dbReference type="RefSeq" id="WP_137332728.1">
    <property type="nucleotide sequence ID" value="NZ_CP040077.1"/>
</dbReference>
<evidence type="ECO:0000313" key="7">
    <source>
        <dbReference type="Proteomes" id="UP000298656"/>
    </source>
</evidence>
<dbReference type="Pfam" id="PF00175">
    <property type="entry name" value="NAD_binding_1"/>
    <property type="match status" value="1"/>
</dbReference>
<dbReference type="Pfam" id="PF00111">
    <property type="entry name" value="Fer2"/>
    <property type="match status" value="1"/>
</dbReference>
<keyword evidence="2" id="KW-0411">Iron-sulfur</keyword>
<comment type="cofactor">
    <cofactor evidence="1">
        <name>FAD</name>
        <dbReference type="ChEBI" id="CHEBI:57692"/>
    </cofactor>
</comment>
<accession>A0A4P8ISD4</accession>
<name>A0A4P8ISD4_9BURK</name>
<dbReference type="PRINTS" id="PR00371">
    <property type="entry name" value="FPNCR"/>
</dbReference>
<dbReference type="CDD" id="cd00207">
    <property type="entry name" value="fer2"/>
    <property type="match status" value="1"/>
</dbReference>
<evidence type="ECO:0000256" key="3">
    <source>
        <dbReference type="ARBA" id="ARBA00034078"/>
    </source>
</evidence>
<dbReference type="Gene3D" id="2.40.30.10">
    <property type="entry name" value="Translation factors"/>
    <property type="match status" value="1"/>
</dbReference>
<proteinExistence type="predicted"/>
<dbReference type="GO" id="GO:0016491">
    <property type="term" value="F:oxidoreductase activity"/>
    <property type="evidence" value="ECO:0007669"/>
    <property type="project" value="InterPro"/>
</dbReference>
<keyword evidence="7" id="KW-1185">Reference proteome</keyword>
<dbReference type="InterPro" id="IPR039261">
    <property type="entry name" value="FNR_nucleotide-bd"/>
</dbReference>
<dbReference type="InterPro" id="IPR017927">
    <property type="entry name" value="FAD-bd_FR_type"/>
</dbReference>
<gene>
    <name evidence="6" type="ORF">FAZ95_12390</name>
</gene>
<dbReference type="EMBL" id="CP040077">
    <property type="protein sequence ID" value="QCP49904.1"/>
    <property type="molecule type" value="Genomic_DNA"/>
</dbReference>
<evidence type="ECO:0000313" key="6">
    <source>
        <dbReference type="EMBL" id="QCP49904.1"/>
    </source>
</evidence>
<dbReference type="PROSITE" id="PS51384">
    <property type="entry name" value="FAD_FR"/>
    <property type="match status" value="1"/>
</dbReference>
<dbReference type="Proteomes" id="UP000298656">
    <property type="component" value="Chromosome 1"/>
</dbReference>